<dbReference type="RefSeq" id="WP_090674082.1">
    <property type="nucleotide sequence ID" value="NZ_FMTT01000028.1"/>
</dbReference>
<evidence type="ECO:0000313" key="2">
    <source>
        <dbReference type="Proteomes" id="UP000198601"/>
    </source>
</evidence>
<accession>A0A1G4SJP0</accession>
<evidence type="ECO:0000313" key="1">
    <source>
        <dbReference type="EMBL" id="SCW68509.1"/>
    </source>
</evidence>
<name>A0A1G4SJP0_9BACL</name>
<gene>
    <name evidence="1" type="ORF">SAMN04487970_102851</name>
</gene>
<organism evidence="1 2">
    <name type="scientific">Paenibacillus tianmuensis</name>
    <dbReference type="NCBI Taxonomy" id="624147"/>
    <lineage>
        <taxon>Bacteria</taxon>
        <taxon>Bacillati</taxon>
        <taxon>Bacillota</taxon>
        <taxon>Bacilli</taxon>
        <taxon>Bacillales</taxon>
        <taxon>Paenibacillaceae</taxon>
        <taxon>Paenibacillus</taxon>
    </lineage>
</organism>
<sequence>MFSGKKKKIRGWKRRLRKIDEWKQRVINVDMEHLNKNHRDYAKLWIPPFYGIHRRNPPVWFNRLILEAMLEVYENWLQKFKEMDEEFYLKIWLYDPHFINSQIVAAYKECLFFYDQTFDLARQEQEKKFPFDKYTFLKDRLEKFDWRLHIDSDVFTESDLIDNIQRGWMSENEVIAIKSKAYKVDTINLSDGDTDKVYSVKVGDVWVGSIKNV</sequence>
<dbReference type="Proteomes" id="UP000198601">
    <property type="component" value="Unassembled WGS sequence"/>
</dbReference>
<reference evidence="2" key="1">
    <citation type="submission" date="2016-10" db="EMBL/GenBank/DDBJ databases">
        <authorList>
            <person name="Varghese N."/>
            <person name="Submissions S."/>
        </authorList>
    </citation>
    <scope>NUCLEOTIDE SEQUENCE [LARGE SCALE GENOMIC DNA]</scope>
    <source>
        <strain evidence="2">CGMCC 1.8946</strain>
    </source>
</reference>
<protein>
    <submittedName>
        <fullName evidence="1">Uncharacterized protein</fullName>
    </submittedName>
</protein>
<dbReference type="AlphaFoldDB" id="A0A1G4SJP0"/>
<dbReference type="STRING" id="624147.SAMN04487970_102851"/>
<proteinExistence type="predicted"/>
<dbReference type="EMBL" id="FMTT01000028">
    <property type="protein sequence ID" value="SCW68509.1"/>
    <property type="molecule type" value="Genomic_DNA"/>
</dbReference>
<dbReference type="OrthoDB" id="6656969at2"/>
<keyword evidence="2" id="KW-1185">Reference proteome</keyword>